<accession>A0A0D2MRC7</accession>
<dbReference type="Pfam" id="PF04998">
    <property type="entry name" value="RNA_pol_Rpb1_5"/>
    <property type="match status" value="1"/>
</dbReference>
<evidence type="ECO:0000259" key="8">
    <source>
        <dbReference type="Pfam" id="PF04998"/>
    </source>
</evidence>
<dbReference type="PANTHER" id="PTHR19376:SF11">
    <property type="entry name" value="DNA-DIRECTED RNA POLYMERASE I SUBUNIT RPA1"/>
    <property type="match status" value="1"/>
</dbReference>
<comment type="similarity">
    <text evidence="1">Belongs to the RNA polymerase beta' chain family.</text>
</comment>
<keyword evidence="10" id="KW-1185">Reference proteome</keyword>
<feature type="compositionally biased region" description="Basic and acidic residues" evidence="7">
    <location>
        <begin position="15"/>
        <end position="28"/>
    </location>
</feature>
<evidence type="ECO:0000256" key="5">
    <source>
        <dbReference type="ARBA" id="ARBA00022695"/>
    </source>
</evidence>
<dbReference type="Gene3D" id="3.30.70.2850">
    <property type="match status" value="1"/>
</dbReference>
<evidence type="ECO:0000256" key="4">
    <source>
        <dbReference type="ARBA" id="ARBA00022679"/>
    </source>
</evidence>
<dbReference type="InterPro" id="IPR045867">
    <property type="entry name" value="DNA-dir_RpoC_beta_prime"/>
</dbReference>
<keyword evidence="4 9" id="KW-0808">Transferase</keyword>
<evidence type="ECO:0000313" key="9">
    <source>
        <dbReference type="EMBL" id="KIZ03002.1"/>
    </source>
</evidence>
<protein>
    <recommendedName>
        <fullName evidence="2">DNA-directed RNA polymerase</fullName>
        <ecNumber evidence="2">2.7.7.6</ecNumber>
    </recommendedName>
</protein>
<feature type="domain" description="RNA polymerase Rpb1" evidence="8">
    <location>
        <begin position="87"/>
        <end position="239"/>
    </location>
</feature>
<dbReference type="SUPFAM" id="SSF64484">
    <property type="entry name" value="beta and beta-prime subunits of DNA dependent RNA-polymerase"/>
    <property type="match status" value="1"/>
</dbReference>
<feature type="region of interest" description="Disordered" evidence="7">
    <location>
        <begin position="1"/>
        <end position="98"/>
    </location>
</feature>
<evidence type="ECO:0000256" key="7">
    <source>
        <dbReference type="SAM" id="MobiDB-lite"/>
    </source>
</evidence>
<dbReference type="PANTHER" id="PTHR19376">
    <property type="entry name" value="DNA-DIRECTED RNA POLYMERASE"/>
    <property type="match status" value="1"/>
</dbReference>
<organism evidence="9 10">
    <name type="scientific">Monoraphidium neglectum</name>
    <dbReference type="NCBI Taxonomy" id="145388"/>
    <lineage>
        <taxon>Eukaryota</taxon>
        <taxon>Viridiplantae</taxon>
        <taxon>Chlorophyta</taxon>
        <taxon>core chlorophytes</taxon>
        <taxon>Chlorophyceae</taxon>
        <taxon>CS clade</taxon>
        <taxon>Sphaeropleales</taxon>
        <taxon>Selenastraceae</taxon>
        <taxon>Monoraphidium</taxon>
    </lineage>
</organism>
<dbReference type="Gene3D" id="1.10.150.390">
    <property type="match status" value="1"/>
</dbReference>
<reference evidence="9 10" key="1">
    <citation type="journal article" date="2013" name="BMC Genomics">
        <title>Reconstruction of the lipid metabolism for the microalga Monoraphidium neglectum from its genome sequence reveals characteristics suitable for biofuel production.</title>
        <authorList>
            <person name="Bogen C."/>
            <person name="Al-Dilaimi A."/>
            <person name="Albersmeier A."/>
            <person name="Wichmann J."/>
            <person name="Grundmann M."/>
            <person name="Rupp O."/>
            <person name="Lauersen K.J."/>
            <person name="Blifernez-Klassen O."/>
            <person name="Kalinowski J."/>
            <person name="Goesmann A."/>
            <person name="Mussgnug J.H."/>
            <person name="Kruse O."/>
        </authorList>
    </citation>
    <scope>NUCLEOTIDE SEQUENCE [LARGE SCALE GENOMIC DNA]</scope>
    <source>
        <strain evidence="9 10">SAG 48.87</strain>
    </source>
</reference>
<keyword evidence="3 9" id="KW-0240">DNA-directed RNA polymerase</keyword>
<keyword evidence="6" id="KW-0804">Transcription</keyword>
<evidence type="ECO:0000256" key="6">
    <source>
        <dbReference type="ARBA" id="ARBA00023163"/>
    </source>
</evidence>
<dbReference type="OrthoDB" id="270392at2759"/>
<evidence type="ECO:0000256" key="1">
    <source>
        <dbReference type="ARBA" id="ARBA00006460"/>
    </source>
</evidence>
<dbReference type="KEGG" id="mng:MNEG_4960"/>
<dbReference type="RefSeq" id="XP_013902021.1">
    <property type="nucleotide sequence ID" value="XM_014046567.1"/>
</dbReference>
<dbReference type="EC" id="2.7.7.6" evidence="2"/>
<dbReference type="InterPro" id="IPR007081">
    <property type="entry name" value="RNA_pol_Rpb1_5"/>
</dbReference>
<dbReference type="GO" id="GO:0003677">
    <property type="term" value="F:DNA binding"/>
    <property type="evidence" value="ECO:0007669"/>
    <property type="project" value="InterPro"/>
</dbReference>
<evidence type="ECO:0000256" key="2">
    <source>
        <dbReference type="ARBA" id="ARBA00012418"/>
    </source>
</evidence>
<evidence type="ECO:0000256" key="3">
    <source>
        <dbReference type="ARBA" id="ARBA00022478"/>
    </source>
</evidence>
<dbReference type="GO" id="GO:0006351">
    <property type="term" value="P:DNA-templated transcription"/>
    <property type="evidence" value="ECO:0007669"/>
    <property type="project" value="InterPro"/>
</dbReference>
<evidence type="ECO:0000313" key="10">
    <source>
        <dbReference type="Proteomes" id="UP000054498"/>
    </source>
</evidence>
<gene>
    <name evidence="9" type="ORF">MNEG_4960</name>
</gene>
<dbReference type="GO" id="GO:0003899">
    <property type="term" value="F:DNA-directed RNA polymerase activity"/>
    <property type="evidence" value="ECO:0007669"/>
    <property type="project" value="UniProtKB-EC"/>
</dbReference>
<dbReference type="Proteomes" id="UP000054498">
    <property type="component" value="Unassembled WGS sequence"/>
</dbReference>
<dbReference type="AlphaFoldDB" id="A0A0D2MRC7"/>
<dbReference type="GeneID" id="25737837"/>
<feature type="compositionally biased region" description="Low complexity" evidence="7">
    <location>
        <begin position="70"/>
        <end position="85"/>
    </location>
</feature>
<dbReference type="EMBL" id="KK100935">
    <property type="protein sequence ID" value="KIZ03002.1"/>
    <property type="molecule type" value="Genomic_DNA"/>
</dbReference>
<sequence>MPLFPADHEEDEELREGKLRFRGGREEAATYDGPDEEDAEAAAAAERELRRRRGDLDDALGQIPDTAADGQQQQGQQGQQQQQQQQKRRKGASAAGGFGSSVHEGAYVCEAELTLGLRAPKLLMLELAERVPGIERVHILEGEKGGPPRIQTEGINFVGVWEQASLLDVDKLMTNDVHAMLVTYGVEAARATILKEASAVFGAYGIGVDPRHLSLIADFMTHTGGYRPCNRMGIDSSTSPLLKMSFETAARFLTDASLAGATDPLKSPAARLCVGQVTEVGTGCCDVLMAV</sequence>
<dbReference type="GO" id="GO:0005736">
    <property type="term" value="C:RNA polymerase I complex"/>
    <property type="evidence" value="ECO:0007669"/>
    <property type="project" value="TreeGrafter"/>
</dbReference>
<proteinExistence type="inferred from homology"/>
<name>A0A0D2MRC7_9CHLO</name>
<keyword evidence="5 9" id="KW-0548">Nucleotidyltransferase</keyword>
<dbReference type="STRING" id="145388.A0A0D2MRC7"/>